<evidence type="ECO:0000313" key="3">
    <source>
        <dbReference type="EMBL" id="ACZ43516.1"/>
    </source>
</evidence>
<accession>D1CIE5</accession>
<dbReference type="PANTHER" id="PTHR34297:SF3">
    <property type="entry name" value="ALKALINE SHOCK PROTEIN 23"/>
    <property type="match status" value="1"/>
</dbReference>
<evidence type="ECO:0000313" key="4">
    <source>
        <dbReference type="Proteomes" id="UP000000323"/>
    </source>
</evidence>
<dbReference type="PANTHER" id="PTHR34297">
    <property type="entry name" value="HYPOTHETICAL CYTOSOLIC PROTEIN-RELATED"/>
    <property type="match status" value="1"/>
</dbReference>
<reference evidence="4" key="1">
    <citation type="journal article" date="2010" name="Stand. Genomic Sci.">
        <title>Complete genome sequence of 'Thermobaculum terrenum' type strain (YNP1).</title>
        <authorList>
            <person name="Kiss H."/>
            <person name="Cleland D."/>
            <person name="Lapidus A."/>
            <person name="Lucas S."/>
            <person name="Glavina Del Rio T."/>
            <person name="Nolan M."/>
            <person name="Tice H."/>
            <person name="Han C."/>
            <person name="Goodwin L."/>
            <person name="Pitluck S."/>
            <person name="Liolios K."/>
            <person name="Ivanova N."/>
            <person name="Mavromatis K."/>
            <person name="Ovchinnikova G."/>
            <person name="Pati A."/>
            <person name="Chen A."/>
            <person name="Palaniappan K."/>
            <person name="Land M."/>
            <person name="Hauser L."/>
            <person name="Chang Y."/>
            <person name="Jeffries C."/>
            <person name="Lu M."/>
            <person name="Brettin T."/>
            <person name="Detter J."/>
            <person name="Goker M."/>
            <person name="Tindall B."/>
            <person name="Beck B."/>
            <person name="McDermott T."/>
            <person name="Woyke T."/>
            <person name="Bristow J."/>
            <person name="Eisen J."/>
            <person name="Markowitz V."/>
            <person name="Hugenholtz P."/>
            <person name="Kyrpides N."/>
            <person name="Klenk H."/>
            <person name="Cheng J."/>
        </authorList>
    </citation>
    <scope>NUCLEOTIDE SEQUENCE [LARGE SCALE GENOMIC DNA]</scope>
    <source>
        <strain evidence="4">ATCC BAA-798 / YNP1</strain>
    </source>
</reference>
<dbReference type="KEGG" id="ttr:Tter_2628"/>
<evidence type="ECO:0000256" key="2">
    <source>
        <dbReference type="SAM" id="MobiDB-lite"/>
    </source>
</evidence>
<dbReference type="STRING" id="525904.Tter_2628"/>
<sequence length="145" mass="15396">MSNTQERSITESTSPLQTERGKTTIEDVVVAKIAGMAAQEVEGVHMGGGASRAIGGLVERATGSPSVTRGVHVEVGEQEAAIDLNLAVDYGIAIPAVAEAVRRNIINRVENLVGLKVTEVNITVNDVILPQPQQSEEEAETQRVR</sequence>
<comment type="similarity">
    <text evidence="1">Belongs to the asp23 family.</text>
</comment>
<keyword evidence="4" id="KW-1185">Reference proteome</keyword>
<proteinExistence type="inferred from homology"/>
<feature type="compositionally biased region" description="Polar residues" evidence="2">
    <location>
        <begin position="1"/>
        <end position="17"/>
    </location>
</feature>
<protein>
    <recommendedName>
        <fullName evidence="5">Asp23 family protein</fullName>
    </recommendedName>
</protein>
<dbReference type="HOGENOM" id="CLU_113198_1_0_0"/>
<dbReference type="InterPro" id="IPR005531">
    <property type="entry name" value="Asp23"/>
</dbReference>
<dbReference type="RefSeq" id="WP_012876547.1">
    <property type="nucleotide sequence ID" value="NC_013526.1"/>
</dbReference>
<evidence type="ECO:0000256" key="1">
    <source>
        <dbReference type="ARBA" id="ARBA00005721"/>
    </source>
</evidence>
<name>D1CIE5_THET1</name>
<organism evidence="3 4">
    <name type="scientific">Thermobaculum terrenum (strain ATCC BAA-798 / CCMEE 7001 / YNP1)</name>
    <dbReference type="NCBI Taxonomy" id="525904"/>
    <lineage>
        <taxon>Bacteria</taxon>
        <taxon>Bacillati</taxon>
        <taxon>Chloroflexota</taxon>
        <taxon>Chloroflexia</taxon>
        <taxon>Candidatus Thermobaculales</taxon>
        <taxon>Candidatus Thermobaculaceae</taxon>
        <taxon>Thermobaculum</taxon>
    </lineage>
</organism>
<dbReference type="EMBL" id="CP001826">
    <property type="protein sequence ID" value="ACZ43516.1"/>
    <property type="molecule type" value="Genomic_DNA"/>
</dbReference>
<gene>
    <name evidence="3" type="ordered locus">Tter_2628</name>
</gene>
<dbReference type="Proteomes" id="UP000000323">
    <property type="component" value="Chromosome 2"/>
</dbReference>
<evidence type="ECO:0008006" key="5">
    <source>
        <dbReference type="Google" id="ProtNLM"/>
    </source>
</evidence>
<dbReference type="Pfam" id="PF03780">
    <property type="entry name" value="Asp23"/>
    <property type="match status" value="1"/>
</dbReference>
<dbReference type="OrthoDB" id="9808942at2"/>
<dbReference type="AlphaFoldDB" id="D1CIE5"/>
<dbReference type="eggNOG" id="COG1302">
    <property type="taxonomic scope" value="Bacteria"/>
</dbReference>
<feature type="region of interest" description="Disordered" evidence="2">
    <location>
        <begin position="1"/>
        <end position="21"/>
    </location>
</feature>